<feature type="transmembrane region" description="Helical" evidence="16">
    <location>
        <begin position="112"/>
        <end position="130"/>
    </location>
</feature>
<dbReference type="NCBIfam" id="TIGR00473">
    <property type="entry name" value="pssA"/>
    <property type="match status" value="1"/>
</dbReference>
<reference evidence="17 18" key="1">
    <citation type="submission" date="2024-01" db="EMBL/GenBank/DDBJ databases">
        <title>Novel species of the genus Luteimonas isolated from rivers.</title>
        <authorList>
            <person name="Lu H."/>
        </authorList>
    </citation>
    <scope>NUCLEOTIDE SEQUENCE [LARGE SCALE GENOMIC DNA]</scope>
    <source>
        <strain evidence="17 18">FXH3W</strain>
    </source>
</reference>
<evidence type="ECO:0000256" key="7">
    <source>
        <dbReference type="ARBA" id="ARBA00022679"/>
    </source>
</evidence>
<evidence type="ECO:0000256" key="12">
    <source>
        <dbReference type="ARBA" id="ARBA00023209"/>
    </source>
</evidence>
<evidence type="ECO:0000313" key="18">
    <source>
        <dbReference type="Proteomes" id="UP001356170"/>
    </source>
</evidence>
<sequence>MNPHPNASQQPRRRRGIYLLPNLFTTAGMFSGFFAIIAATQGRFEHACVAIFMAAVFDGMDGRIARLTNTQSEFGMQYDSLADLVSFGLAPALVMYHWSLEFLRHDSATLGKLGWMAAFLYAACGALRLARFNSQATQVDKRWFVGLASPAAAALMAAFIWTCVDNGLSGEQMRFAALPVTAIIGMLMFSRFFYTSFKGSRKDDRVPFWSLLILVMAMIGVALNPPVVLLVVFGLYALLGPVAWLWRKITRKPLDVSIAATND</sequence>
<comment type="catalytic activity">
    <reaction evidence="1">
        <text>a CDP-1,2-diacyl-sn-glycerol + L-serine = a 1,2-diacyl-sn-glycero-3-phospho-L-serine + CMP + H(+)</text>
        <dbReference type="Rhea" id="RHEA:16913"/>
        <dbReference type="ChEBI" id="CHEBI:15378"/>
        <dbReference type="ChEBI" id="CHEBI:33384"/>
        <dbReference type="ChEBI" id="CHEBI:57262"/>
        <dbReference type="ChEBI" id="CHEBI:58332"/>
        <dbReference type="ChEBI" id="CHEBI:60377"/>
        <dbReference type="EC" id="2.7.8.8"/>
    </reaction>
</comment>
<evidence type="ECO:0000256" key="15">
    <source>
        <dbReference type="RuleBase" id="RU003750"/>
    </source>
</evidence>
<keyword evidence="11 16" id="KW-0472">Membrane</keyword>
<dbReference type="RefSeq" id="WP_331703363.1">
    <property type="nucleotide sequence ID" value="NZ_JAZHBO010000001.1"/>
</dbReference>
<comment type="subcellular location">
    <subcellularLocation>
        <location evidence="2">Endomembrane system</location>
        <topology evidence="2">Multi-pass membrane protein</topology>
    </subcellularLocation>
</comment>
<evidence type="ECO:0000256" key="10">
    <source>
        <dbReference type="ARBA" id="ARBA00023098"/>
    </source>
</evidence>
<dbReference type="InterPro" id="IPR048254">
    <property type="entry name" value="CDP_ALCOHOL_P_TRANSF_CS"/>
</dbReference>
<feature type="transmembrane region" description="Helical" evidence="16">
    <location>
        <begin position="206"/>
        <end position="223"/>
    </location>
</feature>
<evidence type="ECO:0000256" key="1">
    <source>
        <dbReference type="ARBA" id="ARBA00000287"/>
    </source>
</evidence>
<keyword evidence="10" id="KW-0443">Lipid metabolism</keyword>
<evidence type="ECO:0000256" key="9">
    <source>
        <dbReference type="ARBA" id="ARBA00022989"/>
    </source>
</evidence>
<feature type="transmembrane region" description="Helical" evidence="16">
    <location>
        <begin position="17"/>
        <end position="38"/>
    </location>
</feature>
<evidence type="ECO:0000256" key="6">
    <source>
        <dbReference type="ARBA" id="ARBA00022516"/>
    </source>
</evidence>
<evidence type="ECO:0000256" key="8">
    <source>
        <dbReference type="ARBA" id="ARBA00022692"/>
    </source>
</evidence>
<dbReference type="Proteomes" id="UP001356170">
    <property type="component" value="Unassembled WGS sequence"/>
</dbReference>
<keyword evidence="18" id="KW-1185">Reference proteome</keyword>
<dbReference type="InterPro" id="IPR050324">
    <property type="entry name" value="CDP-alcohol_PTase-I"/>
</dbReference>
<feature type="transmembrane region" description="Helical" evidence="16">
    <location>
        <begin position="229"/>
        <end position="246"/>
    </location>
</feature>
<dbReference type="PANTHER" id="PTHR14269:SF61">
    <property type="entry name" value="CDP-DIACYLGLYCEROL--SERINE O-PHOSPHATIDYLTRANSFERASE"/>
    <property type="match status" value="1"/>
</dbReference>
<accession>A0ABU7UXJ7</accession>
<dbReference type="EC" id="2.7.8.8" evidence="4"/>
<evidence type="ECO:0000313" key="17">
    <source>
        <dbReference type="EMBL" id="MEF2155291.1"/>
    </source>
</evidence>
<name>A0ABU7UXJ7_9GAMM</name>
<evidence type="ECO:0000256" key="13">
    <source>
        <dbReference type="ARBA" id="ARBA00023264"/>
    </source>
</evidence>
<dbReference type="EMBL" id="JAZHBO010000001">
    <property type="protein sequence ID" value="MEF2155291.1"/>
    <property type="molecule type" value="Genomic_DNA"/>
</dbReference>
<feature type="transmembrane region" description="Helical" evidence="16">
    <location>
        <begin position="142"/>
        <end position="161"/>
    </location>
</feature>
<keyword evidence="9 16" id="KW-1133">Transmembrane helix</keyword>
<evidence type="ECO:0000256" key="2">
    <source>
        <dbReference type="ARBA" id="ARBA00004127"/>
    </source>
</evidence>
<keyword evidence="12" id="KW-0594">Phospholipid biosynthesis</keyword>
<evidence type="ECO:0000256" key="5">
    <source>
        <dbReference type="ARBA" id="ARBA00017171"/>
    </source>
</evidence>
<dbReference type="InterPro" id="IPR043130">
    <property type="entry name" value="CDP-OH_PTrfase_TM_dom"/>
</dbReference>
<gene>
    <name evidence="17" type="primary">pssA</name>
    <name evidence="17" type="ORF">V3390_03465</name>
</gene>
<comment type="caution">
    <text evidence="17">The sequence shown here is derived from an EMBL/GenBank/DDBJ whole genome shotgun (WGS) entry which is preliminary data.</text>
</comment>
<keyword evidence="7 15" id="KW-0808">Transferase</keyword>
<dbReference type="Gene3D" id="1.20.120.1760">
    <property type="match status" value="1"/>
</dbReference>
<comment type="similarity">
    <text evidence="3 15">Belongs to the CDP-alcohol phosphatidyltransferase class-I family.</text>
</comment>
<dbReference type="PANTHER" id="PTHR14269">
    <property type="entry name" value="CDP-DIACYLGLYCEROL--GLYCEROL-3-PHOSPHATE 3-PHOSPHATIDYLTRANSFERASE-RELATED"/>
    <property type="match status" value="1"/>
</dbReference>
<evidence type="ECO:0000256" key="11">
    <source>
        <dbReference type="ARBA" id="ARBA00023136"/>
    </source>
</evidence>
<evidence type="ECO:0000256" key="4">
    <source>
        <dbReference type="ARBA" id="ARBA00013174"/>
    </source>
</evidence>
<dbReference type="Pfam" id="PF01066">
    <property type="entry name" value="CDP-OH_P_transf"/>
    <property type="match status" value="1"/>
</dbReference>
<evidence type="ECO:0000256" key="16">
    <source>
        <dbReference type="SAM" id="Phobius"/>
    </source>
</evidence>
<evidence type="ECO:0000256" key="3">
    <source>
        <dbReference type="ARBA" id="ARBA00010441"/>
    </source>
</evidence>
<evidence type="ECO:0000256" key="14">
    <source>
        <dbReference type="ARBA" id="ARBA00032361"/>
    </source>
</evidence>
<keyword evidence="13" id="KW-1208">Phospholipid metabolism</keyword>
<dbReference type="GO" id="GO:0003882">
    <property type="term" value="F:CDP-diacylglycerol-serine O-phosphatidyltransferase activity"/>
    <property type="evidence" value="ECO:0007669"/>
    <property type="project" value="UniProtKB-EC"/>
</dbReference>
<feature type="transmembrane region" description="Helical" evidence="16">
    <location>
        <begin position="173"/>
        <end position="194"/>
    </location>
</feature>
<organism evidence="17 18">
    <name type="scientific">Aquilutibacter rugosus</name>
    <dbReference type="NCBI Taxonomy" id="3115820"/>
    <lineage>
        <taxon>Bacteria</taxon>
        <taxon>Pseudomonadati</taxon>
        <taxon>Pseudomonadota</taxon>
        <taxon>Gammaproteobacteria</taxon>
        <taxon>Lysobacterales</taxon>
        <taxon>Lysobacteraceae</taxon>
        <taxon>Aquilutibacter</taxon>
    </lineage>
</organism>
<keyword evidence="6" id="KW-0444">Lipid biosynthesis</keyword>
<dbReference type="PROSITE" id="PS00379">
    <property type="entry name" value="CDP_ALCOHOL_P_TRANSF"/>
    <property type="match status" value="1"/>
</dbReference>
<keyword evidence="8 16" id="KW-0812">Transmembrane</keyword>
<dbReference type="InterPro" id="IPR004533">
    <property type="entry name" value="CDP-diaglyc--ser_O-PTrfase"/>
</dbReference>
<protein>
    <recommendedName>
        <fullName evidence="5">CDP-diacylglycerol--serine O-phosphatidyltransferase</fullName>
        <ecNumber evidence="4">2.7.8.8</ecNumber>
    </recommendedName>
    <alternativeName>
        <fullName evidence="14">Phosphatidylserine synthase</fullName>
    </alternativeName>
</protein>
<dbReference type="InterPro" id="IPR000462">
    <property type="entry name" value="CDP-OH_P_trans"/>
</dbReference>
<proteinExistence type="inferred from homology"/>